<feature type="compositionally biased region" description="Low complexity" evidence="1">
    <location>
        <begin position="130"/>
        <end position="165"/>
    </location>
</feature>
<evidence type="ECO:0000256" key="2">
    <source>
        <dbReference type="SAM" id="Phobius"/>
    </source>
</evidence>
<dbReference type="Proteomes" id="UP001304769">
    <property type="component" value="Unassembled WGS sequence"/>
</dbReference>
<evidence type="ECO:0000313" key="4">
    <source>
        <dbReference type="EMBL" id="MEA5454086.1"/>
    </source>
</evidence>
<keyword evidence="2" id="KW-0472">Membrane</keyword>
<feature type="transmembrane region" description="Helical" evidence="2">
    <location>
        <begin position="219"/>
        <end position="237"/>
    </location>
</feature>
<evidence type="ECO:0000256" key="3">
    <source>
        <dbReference type="SAM" id="SignalP"/>
    </source>
</evidence>
<comment type="caution">
    <text evidence="4">The sequence shown here is derived from an EMBL/GenBank/DDBJ whole genome shotgun (WGS) entry which is preliminary data.</text>
</comment>
<proteinExistence type="predicted"/>
<evidence type="ECO:0000313" key="5">
    <source>
        <dbReference type="Proteomes" id="UP001304769"/>
    </source>
</evidence>
<name>A0ABU5T4L3_9MICC</name>
<reference evidence="4 5" key="1">
    <citation type="submission" date="2023-12" db="EMBL/GenBank/DDBJ databases">
        <title>Sinomonas terricola sp. nov, isolated from litchi orchard soil in Guangdong, PR China.</title>
        <authorList>
            <person name="Jiaxin W."/>
            <person name="Yang Z."/>
            <person name="Honghui Z."/>
        </authorList>
    </citation>
    <scope>NUCLEOTIDE SEQUENCE [LARGE SCALE GENOMIC DNA]</scope>
    <source>
        <strain evidence="4 5">JGH33</strain>
    </source>
</reference>
<dbReference type="RefSeq" id="WP_323277874.1">
    <property type="nucleotide sequence ID" value="NZ_JAYGGQ010000002.1"/>
</dbReference>
<feature type="signal peptide" evidence="3">
    <location>
        <begin position="1"/>
        <end position="35"/>
    </location>
</feature>
<accession>A0ABU5T4L3</accession>
<protein>
    <submittedName>
        <fullName evidence="4">Uncharacterized protein</fullName>
    </submittedName>
</protein>
<gene>
    <name evidence="4" type="ORF">SPF06_05050</name>
</gene>
<feature type="chain" id="PRO_5047180628" evidence="3">
    <location>
        <begin position="36"/>
        <end position="245"/>
    </location>
</feature>
<keyword evidence="2" id="KW-1133">Transmembrane helix</keyword>
<organism evidence="4 5">
    <name type="scientific">Sinomonas terricola</name>
    <dbReference type="NCBI Taxonomy" id="3110330"/>
    <lineage>
        <taxon>Bacteria</taxon>
        <taxon>Bacillati</taxon>
        <taxon>Actinomycetota</taxon>
        <taxon>Actinomycetes</taxon>
        <taxon>Micrococcales</taxon>
        <taxon>Micrococcaceae</taxon>
        <taxon>Sinomonas</taxon>
    </lineage>
</organism>
<feature type="region of interest" description="Disordered" evidence="1">
    <location>
        <begin position="130"/>
        <end position="179"/>
    </location>
</feature>
<keyword evidence="5" id="KW-1185">Reference proteome</keyword>
<dbReference type="EMBL" id="JAYGGQ010000002">
    <property type="protein sequence ID" value="MEA5454086.1"/>
    <property type="molecule type" value="Genomic_DNA"/>
</dbReference>
<evidence type="ECO:0000256" key="1">
    <source>
        <dbReference type="SAM" id="MobiDB-lite"/>
    </source>
</evidence>
<sequence length="245" mass="24497">MRPLTSPARRAVRRLAFVAAAGLLAAGVATSPALAASGDGKQDNFDAKKITYCHGTGSTSNPYVGLTTSVAAFYSAGHIDHTDDIWPAFSYVKGGATYDVAAQNLGLLPAYGVTGAAILAAGCAIPAASPTPTPTQTVTPTRTVTPTDPATQQVVTPTPAVTPTVTPTPTPTGTPTTSPSLVMAGDPGTSTPAAANGDVTLSAQTAAYAPAPSVLPSSLLLASGMLLGAWAALTAFADRRRGRHA</sequence>
<keyword evidence="2" id="KW-0812">Transmembrane</keyword>
<keyword evidence="3" id="KW-0732">Signal</keyword>